<dbReference type="InterPro" id="IPR014710">
    <property type="entry name" value="RmlC-like_jellyroll"/>
</dbReference>
<dbReference type="Gene3D" id="2.60.120.10">
    <property type="entry name" value="Jelly Rolls"/>
    <property type="match status" value="2"/>
</dbReference>
<dbReference type="CDD" id="cd02909">
    <property type="entry name" value="cupin_pirin_N"/>
    <property type="match status" value="1"/>
</dbReference>
<dbReference type="Proteomes" id="UP000190837">
    <property type="component" value="Unassembled WGS sequence"/>
</dbReference>
<evidence type="ECO:0000313" key="7">
    <source>
        <dbReference type="Proteomes" id="UP000190837"/>
    </source>
</evidence>
<organism evidence="6 7">
    <name type="scientific">Cardiobacterium hominis</name>
    <dbReference type="NCBI Taxonomy" id="2718"/>
    <lineage>
        <taxon>Bacteria</taxon>
        <taxon>Pseudomonadati</taxon>
        <taxon>Pseudomonadota</taxon>
        <taxon>Gammaproteobacteria</taxon>
        <taxon>Cardiobacteriales</taxon>
        <taxon>Cardiobacteriaceae</taxon>
        <taxon>Cardiobacterium</taxon>
    </lineage>
</organism>
<proteinExistence type="inferred from homology"/>
<dbReference type="SUPFAM" id="SSF51182">
    <property type="entry name" value="RmlC-like cupins"/>
    <property type="match status" value="1"/>
</dbReference>
<gene>
    <name evidence="6" type="ORF">CHUV0807_2427</name>
</gene>
<feature type="domain" description="Pirin N-terminal" evidence="4">
    <location>
        <begin position="23"/>
        <end position="130"/>
    </location>
</feature>
<dbReference type="CDD" id="cd02247">
    <property type="entry name" value="cupin_pirin_C"/>
    <property type="match status" value="1"/>
</dbReference>
<dbReference type="InterPro" id="IPR012093">
    <property type="entry name" value="Pirin"/>
</dbReference>
<name>A0A1C3H7C1_9GAMM</name>
<dbReference type="InterPro" id="IPR008778">
    <property type="entry name" value="Pirin_C_dom"/>
</dbReference>
<comment type="cofactor">
    <cofactor evidence="2">
        <name>Fe cation</name>
        <dbReference type="ChEBI" id="CHEBI:24875"/>
    </cofactor>
    <text evidence="2">Binds 1 Fe cation per subunit.</text>
</comment>
<evidence type="ECO:0000256" key="3">
    <source>
        <dbReference type="RuleBase" id="RU003457"/>
    </source>
</evidence>
<sequence>MLRHIEKTYTAPARHWVGDGFHVSPLFNHMQGDKYTSPFLMLDYAMPQHFAPNEAQSPKGVGAHPHAGFETVTLALQGEVAHRDSTGNGGTIATGDVQWMTAGNGIVHEEFHSEAFSKAGGMFEMVQLWVNLPAAKKNTAPAYQGLKAVDIPVVSRGDGNVRLIAGHLDGTNGAAHTHSELNMWEIDLPADGAMTLPVPESHNLLLVALRGTARINDRDLLRPSELATFNESGDSIRISAEGDAVKLLLLSGVPIDEPIAAYGPFVMNTREEIMEKIRDFNSGKFGGLH</sequence>
<keyword evidence="2" id="KW-0408">Iron</keyword>
<comment type="similarity">
    <text evidence="1 3">Belongs to the pirin family.</text>
</comment>
<protein>
    <submittedName>
        <fullName evidence="6">Pirin</fullName>
    </submittedName>
</protein>
<dbReference type="GO" id="GO:0046872">
    <property type="term" value="F:metal ion binding"/>
    <property type="evidence" value="ECO:0007669"/>
    <property type="project" value="UniProtKB-KW"/>
</dbReference>
<dbReference type="InterPro" id="IPR053186">
    <property type="entry name" value="QDO-related"/>
</dbReference>
<dbReference type="PIRSF" id="PIRSF006232">
    <property type="entry name" value="Pirin"/>
    <property type="match status" value="1"/>
</dbReference>
<dbReference type="AlphaFoldDB" id="A0A1C3H7C1"/>
<feature type="binding site" evidence="2">
    <location>
        <position position="64"/>
    </location>
    <ligand>
        <name>Fe cation</name>
        <dbReference type="ChEBI" id="CHEBI:24875"/>
    </ligand>
</feature>
<evidence type="ECO:0000259" key="5">
    <source>
        <dbReference type="Pfam" id="PF05726"/>
    </source>
</evidence>
<dbReference type="PANTHER" id="PTHR43594">
    <property type="entry name" value="QUERCETIN 2,3-DIOXYGENASE"/>
    <property type="match status" value="1"/>
</dbReference>
<feature type="binding site" evidence="2">
    <location>
        <position position="110"/>
    </location>
    <ligand>
        <name>Fe cation</name>
        <dbReference type="ChEBI" id="CHEBI:24875"/>
    </ligand>
</feature>
<dbReference type="Pfam" id="PF05726">
    <property type="entry name" value="Pirin_C"/>
    <property type="match status" value="1"/>
</dbReference>
<evidence type="ECO:0000256" key="2">
    <source>
        <dbReference type="PIRSR" id="PIRSR006232-1"/>
    </source>
</evidence>
<feature type="binding site" evidence="2">
    <location>
        <position position="108"/>
    </location>
    <ligand>
        <name>Fe cation</name>
        <dbReference type="ChEBI" id="CHEBI:24875"/>
    </ligand>
</feature>
<feature type="domain" description="Pirin C-terminal" evidence="5">
    <location>
        <begin position="183"/>
        <end position="286"/>
    </location>
</feature>
<dbReference type="Pfam" id="PF02678">
    <property type="entry name" value="Pirin"/>
    <property type="match status" value="1"/>
</dbReference>
<dbReference type="InterPro" id="IPR011051">
    <property type="entry name" value="RmlC_Cupin_sf"/>
</dbReference>
<evidence type="ECO:0000313" key="6">
    <source>
        <dbReference type="EMBL" id="SAM72176.1"/>
    </source>
</evidence>
<evidence type="ECO:0000259" key="4">
    <source>
        <dbReference type="Pfam" id="PF02678"/>
    </source>
</evidence>
<dbReference type="EMBL" id="FKLO01000082">
    <property type="protein sequence ID" value="SAM72176.1"/>
    <property type="molecule type" value="Genomic_DNA"/>
</dbReference>
<dbReference type="PANTHER" id="PTHR43594:SF1">
    <property type="entry name" value="QUERCETIN 2,3-DIOXYGENASE PA2418-RELATED"/>
    <property type="match status" value="1"/>
</dbReference>
<dbReference type="InterPro" id="IPR003829">
    <property type="entry name" value="Pirin_N_dom"/>
</dbReference>
<reference evidence="7" key="1">
    <citation type="submission" date="2016-04" db="EMBL/GenBank/DDBJ databases">
        <authorList>
            <person name="Tagini F."/>
        </authorList>
    </citation>
    <scope>NUCLEOTIDE SEQUENCE [LARGE SCALE GENOMIC DNA]</scope>
    <source>
        <strain evidence="7">CHUV0807</strain>
    </source>
</reference>
<keyword evidence="2" id="KW-0479">Metal-binding</keyword>
<feature type="binding site" evidence="2">
    <location>
        <position position="66"/>
    </location>
    <ligand>
        <name>Fe cation</name>
        <dbReference type="ChEBI" id="CHEBI:24875"/>
    </ligand>
</feature>
<evidence type="ECO:0000256" key="1">
    <source>
        <dbReference type="ARBA" id="ARBA00008416"/>
    </source>
</evidence>
<accession>A0A1C3H7C1</accession>